<protein>
    <submittedName>
        <fullName evidence="1">Uncharacterized protein</fullName>
    </submittedName>
</protein>
<gene>
    <name evidence="1" type="ORF">RCL2_001275000</name>
</gene>
<proteinExistence type="predicted"/>
<dbReference type="EMBL" id="BLAL01000156">
    <property type="protein sequence ID" value="GES85646.1"/>
    <property type="molecule type" value="Genomic_DNA"/>
</dbReference>
<organism evidence="1 2">
    <name type="scientific">Rhizophagus clarus</name>
    <dbReference type="NCBI Taxonomy" id="94130"/>
    <lineage>
        <taxon>Eukaryota</taxon>
        <taxon>Fungi</taxon>
        <taxon>Fungi incertae sedis</taxon>
        <taxon>Mucoromycota</taxon>
        <taxon>Glomeromycotina</taxon>
        <taxon>Glomeromycetes</taxon>
        <taxon>Glomerales</taxon>
        <taxon>Glomeraceae</taxon>
        <taxon>Rhizophagus</taxon>
    </lineage>
</organism>
<evidence type="ECO:0000313" key="2">
    <source>
        <dbReference type="Proteomes" id="UP000615446"/>
    </source>
</evidence>
<comment type="caution">
    <text evidence="1">The sequence shown here is derived from an EMBL/GenBank/DDBJ whole genome shotgun (WGS) entry which is preliminary data.</text>
</comment>
<dbReference type="AlphaFoldDB" id="A0A8H3LFC7"/>
<name>A0A8H3LFC7_9GLOM</name>
<accession>A0A8H3LFC7</accession>
<reference evidence="1" key="1">
    <citation type="submission" date="2019-10" db="EMBL/GenBank/DDBJ databases">
        <title>Conservation and host-specific expression of non-tandemly repeated heterogenous ribosome RNA gene in arbuscular mycorrhizal fungi.</title>
        <authorList>
            <person name="Maeda T."/>
            <person name="Kobayashi Y."/>
            <person name="Nakagawa T."/>
            <person name="Ezawa T."/>
            <person name="Yamaguchi K."/>
            <person name="Bino T."/>
            <person name="Nishimoto Y."/>
            <person name="Shigenobu S."/>
            <person name="Kawaguchi M."/>
        </authorList>
    </citation>
    <scope>NUCLEOTIDE SEQUENCE</scope>
    <source>
        <strain evidence="1">HR1</strain>
    </source>
</reference>
<sequence>MINNMARKQARIGVLDIDSLIFYGYPEEDPEDFLRDFQRYVVASQINVALEADQAAGRAEVLGLLISYFEESAMQWYETRIKALAVGNEDGQVGSLNTAGEFQDEDWSIASGELTNSASVVPNVTGGFSAMAVFGQLMQGDMGIEEFSTQIKKISKLAGMTPKQQRKQLIHDLNALAEVEKFTLSQKNAPSSIPVFLATNSYVETSKSVMTKTEIENLIKTTMASSQPQQNVNL</sequence>
<evidence type="ECO:0000313" key="1">
    <source>
        <dbReference type="EMBL" id="GES85646.1"/>
    </source>
</evidence>
<dbReference type="Proteomes" id="UP000615446">
    <property type="component" value="Unassembled WGS sequence"/>
</dbReference>